<name>A0A067L8H6_JATCU</name>
<evidence type="ECO:0000256" key="2">
    <source>
        <dbReference type="ARBA" id="ARBA00022729"/>
    </source>
</evidence>
<gene>
    <name evidence="3" type="ORF">JCGZ_01226</name>
</gene>
<keyword evidence="4" id="KW-1185">Reference proteome</keyword>
<protein>
    <recommendedName>
        <fullName evidence="5">GDSL esterase/lipase</fullName>
    </recommendedName>
</protein>
<dbReference type="Pfam" id="PF00657">
    <property type="entry name" value="Lipase_GDSL"/>
    <property type="match status" value="1"/>
</dbReference>
<dbReference type="InterPro" id="IPR036514">
    <property type="entry name" value="SGNH_hydro_sf"/>
</dbReference>
<evidence type="ECO:0000313" key="4">
    <source>
        <dbReference type="Proteomes" id="UP000027138"/>
    </source>
</evidence>
<dbReference type="Proteomes" id="UP000027138">
    <property type="component" value="Unassembled WGS sequence"/>
</dbReference>
<dbReference type="EMBL" id="KK914240">
    <property type="protein sequence ID" value="KDP44726.1"/>
    <property type="molecule type" value="Genomic_DNA"/>
</dbReference>
<reference evidence="3 4" key="1">
    <citation type="journal article" date="2014" name="PLoS ONE">
        <title>Global Analysis of Gene Expression Profiles in Physic Nut (Jatropha curcas L.) Seedlings Exposed to Salt Stress.</title>
        <authorList>
            <person name="Zhang L."/>
            <person name="Zhang C."/>
            <person name="Wu P."/>
            <person name="Chen Y."/>
            <person name="Li M."/>
            <person name="Jiang H."/>
            <person name="Wu G."/>
        </authorList>
    </citation>
    <scope>NUCLEOTIDE SEQUENCE [LARGE SCALE GENOMIC DNA]</scope>
    <source>
        <strain evidence="4">cv. GZQX0401</strain>
        <tissue evidence="3">Young leaves</tissue>
    </source>
</reference>
<dbReference type="OrthoDB" id="1600564at2759"/>
<dbReference type="InterPro" id="IPR001087">
    <property type="entry name" value="GDSL"/>
</dbReference>
<dbReference type="PANTHER" id="PTHR45642">
    <property type="entry name" value="GDSL ESTERASE/LIPASE EXL3"/>
    <property type="match status" value="1"/>
</dbReference>
<sequence>MDSVAFNIKLQGLASRLENQDLQNVKVAYYDTYSTLLDMINNPAKYGYEQTLKGCCGSGLFEFGLSCNVTTTCPDASKYVFWDAVHPTLQVYSNLANIAQETVIPHVLGY</sequence>
<comment type="similarity">
    <text evidence="1">Belongs to the 'GDSL' lipolytic enzyme family.</text>
</comment>
<dbReference type="InterPro" id="IPR050592">
    <property type="entry name" value="GDSL_lipolytic_enzyme"/>
</dbReference>
<evidence type="ECO:0000313" key="3">
    <source>
        <dbReference type="EMBL" id="KDP44726.1"/>
    </source>
</evidence>
<evidence type="ECO:0008006" key="5">
    <source>
        <dbReference type="Google" id="ProtNLM"/>
    </source>
</evidence>
<accession>A0A067L8H6</accession>
<dbReference type="AlphaFoldDB" id="A0A067L8H6"/>
<organism evidence="3 4">
    <name type="scientific">Jatropha curcas</name>
    <name type="common">Barbados nut</name>
    <dbReference type="NCBI Taxonomy" id="180498"/>
    <lineage>
        <taxon>Eukaryota</taxon>
        <taxon>Viridiplantae</taxon>
        <taxon>Streptophyta</taxon>
        <taxon>Embryophyta</taxon>
        <taxon>Tracheophyta</taxon>
        <taxon>Spermatophyta</taxon>
        <taxon>Magnoliopsida</taxon>
        <taxon>eudicotyledons</taxon>
        <taxon>Gunneridae</taxon>
        <taxon>Pentapetalae</taxon>
        <taxon>rosids</taxon>
        <taxon>fabids</taxon>
        <taxon>Malpighiales</taxon>
        <taxon>Euphorbiaceae</taxon>
        <taxon>Crotonoideae</taxon>
        <taxon>Jatropheae</taxon>
        <taxon>Jatropha</taxon>
    </lineage>
</organism>
<dbReference type="PANTHER" id="PTHR45642:SF139">
    <property type="entry name" value="SGNH HYDROLASE-TYPE ESTERASE DOMAIN-CONTAINING PROTEIN"/>
    <property type="match status" value="1"/>
</dbReference>
<evidence type="ECO:0000256" key="1">
    <source>
        <dbReference type="ARBA" id="ARBA00008668"/>
    </source>
</evidence>
<keyword evidence="2" id="KW-0732">Signal</keyword>
<proteinExistence type="inferred from homology"/>
<dbReference type="Gene3D" id="3.40.50.1110">
    <property type="entry name" value="SGNH hydrolase"/>
    <property type="match status" value="1"/>
</dbReference>
<dbReference type="STRING" id="180498.A0A067L8H6"/>
<dbReference type="GO" id="GO:0016788">
    <property type="term" value="F:hydrolase activity, acting on ester bonds"/>
    <property type="evidence" value="ECO:0007669"/>
    <property type="project" value="InterPro"/>
</dbReference>